<gene>
    <name evidence="1" type="ORF">JOM49_006276</name>
</gene>
<dbReference type="Proteomes" id="UP000741013">
    <property type="component" value="Unassembled WGS sequence"/>
</dbReference>
<evidence type="ECO:0000313" key="2">
    <source>
        <dbReference type="Proteomes" id="UP000741013"/>
    </source>
</evidence>
<evidence type="ECO:0008006" key="3">
    <source>
        <dbReference type="Google" id="ProtNLM"/>
    </source>
</evidence>
<keyword evidence="2" id="KW-1185">Reference proteome</keyword>
<evidence type="ECO:0000313" key="1">
    <source>
        <dbReference type="EMBL" id="MBP2184750.1"/>
    </source>
</evidence>
<dbReference type="InterPro" id="IPR011008">
    <property type="entry name" value="Dimeric_a/b-barrel"/>
</dbReference>
<name>A0ABS4PZ98_9PSEU</name>
<dbReference type="EMBL" id="JAGGMS010000001">
    <property type="protein sequence ID" value="MBP2184750.1"/>
    <property type="molecule type" value="Genomic_DNA"/>
</dbReference>
<sequence length="113" mass="12424">MILRVWHGWAAGAQAAAYEELLNTTIAPGILRRGIPGLRELDVLRGASDVDGTEFVTLMVFDDWAAVREFAGDDLTGSVVPPAARALLSRYDEHAQHFELVHRHRADDSARCA</sequence>
<dbReference type="SUPFAM" id="SSF54909">
    <property type="entry name" value="Dimeric alpha+beta barrel"/>
    <property type="match status" value="1"/>
</dbReference>
<proteinExistence type="predicted"/>
<organism evidence="1 2">
    <name type="scientific">Amycolatopsis magusensis</name>
    <dbReference type="NCBI Taxonomy" id="882444"/>
    <lineage>
        <taxon>Bacteria</taxon>
        <taxon>Bacillati</taxon>
        <taxon>Actinomycetota</taxon>
        <taxon>Actinomycetes</taxon>
        <taxon>Pseudonocardiales</taxon>
        <taxon>Pseudonocardiaceae</taxon>
        <taxon>Amycolatopsis</taxon>
    </lineage>
</organism>
<protein>
    <recommendedName>
        <fullName evidence="3">Antibiotic biosynthesis monooxygenase</fullName>
    </recommendedName>
</protein>
<comment type="caution">
    <text evidence="1">The sequence shown here is derived from an EMBL/GenBank/DDBJ whole genome shotgun (WGS) entry which is preliminary data.</text>
</comment>
<accession>A0ABS4PZ98</accession>
<reference evidence="1 2" key="1">
    <citation type="submission" date="2021-03" db="EMBL/GenBank/DDBJ databases">
        <title>Sequencing the genomes of 1000 actinobacteria strains.</title>
        <authorList>
            <person name="Klenk H.-P."/>
        </authorList>
    </citation>
    <scope>NUCLEOTIDE SEQUENCE [LARGE SCALE GENOMIC DNA]</scope>
    <source>
        <strain evidence="1 2">DSM 45510</strain>
    </source>
</reference>
<dbReference type="RefSeq" id="WP_209667721.1">
    <property type="nucleotide sequence ID" value="NZ_JAGGMS010000001.1"/>
</dbReference>